<evidence type="ECO:0000256" key="8">
    <source>
        <dbReference type="SAM" id="MobiDB-lite"/>
    </source>
</evidence>
<evidence type="ECO:0000259" key="10">
    <source>
        <dbReference type="PROSITE" id="PS50237"/>
    </source>
</evidence>
<dbReference type="EC" id="2.3.2.26" evidence="3"/>
<evidence type="ECO:0000256" key="6">
    <source>
        <dbReference type="ARBA" id="ARBA00022786"/>
    </source>
</evidence>
<proteinExistence type="predicted"/>
<evidence type="ECO:0000256" key="2">
    <source>
        <dbReference type="ARBA" id="ARBA00004496"/>
    </source>
</evidence>
<dbReference type="Pfam" id="PF16558">
    <property type="entry name" value="AZUL"/>
    <property type="match status" value="1"/>
</dbReference>
<feature type="compositionally biased region" description="Polar residues" evidence="8">
    <location>
        <begin position="397"/>
        <end position="407"/>
    </location>
</feature>
<evidence type="ECO:0000313" key="12">
    <source>
        <dbReference type="Proteomes" id="UP000324629"/>
    </source>
</evidence>
<feature type="active site" description="Glycyl thioester intermediate" evidence="7">
    <location>
        <position position="1084"/>
    </location>
</feature>
<protein>
    <recommendedName>
        <fullName evidence="3">HECT-type E3 ubiquitin transferase</fullName>
        <ecNumber evidence="3">2.3.2.26</ecNumber>
    </recommendedName>
</protein>
<reference evidence="11 12" key="1">
    <citation type="journal article" date="2019" name="Gigascience">
        <title>Whole-genome sequence of the oriental lung fluke Paragonimus westermani.</title>
        <authorList>
            <person name="Oey H."/>
            <person name="Zakrzewski M."/>
            <person name="Narain K."/>
            <person name="Devi K.R."/>
            <person name="Agatsuma T."/>
            <person name="Nawaratna S."/>
            <person name="Gobert G.N."/>
            <person name="Jones M.K."/>
            <person name="Ragan M.A."/>
            <person name="McManus D.P."/>
            <person name="Krause L."/>
        </authorList>
    </citation>
    <scope>NUCLEOTIDE SEQUENCE [LARGE SCALE GENOMIC DNA]</scope>
    <source>
        <strain evidence="11 12">IND2009</strain>
    </source>
</reference>
<dbReference type="Gene3D" id="3.30.2410.10">
    <property type="entry name" value="Hect, E3 ligase catalytic domain"/>
    <property type="match status" value="1"/>
</dbReference>
<dbReference type="SMART" id="SM00119">
    <property type="entry name" value="HECTc"/>
    <property type="match status" value="1"/>
</dbReference>
<feature type="region of interest" description="Disordered" evidence="8">
    <location>
        <begin position="167"/>
        <end position="203"/>
    </location>
</feature>
<dbReference type="Gene3D" id="3.90.1750.10">
    <property type="entry name" value="Hect, E3 ligase catalytic domains"/>
    <property type="match status" value="1"/>
</dbReference>
<feature type="region of interest" description="Disordered" evidence="8">
    <location>
        <begin position="105"/>
        <end position="138"/>
    </location>
</feature>
<name>A0A5J4NWS9_9TREM</name>
<dbReference type="Proteomes" id="UP000324629">
    <property type="component" value="Unassembled WGS sequence"/>
</dbReference>
<dbReference type="GO" id="GO:0005737">
    <property type="term" value="C:cytoplasm"/>
    <property type="evidence" value="ECO:0007669"/>
    <property type="project" value="UniProtKB-SubCell"/>
</dbReference>
<organism evidence="11 12">
    <name type="scientific">Paragonimus westermani</name>
    <dbReference type="NCBI Taxonomy" id="34504"/>
    <lineage>
        <taxon>Eukaryota</taxon>
        <taxon>Metazoa</taxon>
        <taxon>Spiralia</taxon>
        <taxon>Lophotrochozoa</taxon>
        <taxon>Platyhelminthes</taxon>
        <taxon>Trematoda</taxon>
        <taxon>Digenea</taxon>
        <taxon>Plagiorchiida</taxon>
        <taxon>Troglotremata</taxon>
        <taxon>Troglotrematidae</taxon>
        <taxon>Paragonimus</taxon>
    </lineage>
</organism>
<feature type="domain" description="HECT" evidence="10">
    <location>
        <begin position="773"/>
        <end position="1116"/>
    </location>
</feature>
<evidence type="ECO:0000256" key="7">
    <source>
        <dbReference type="PROSITE-ProRule" id="PRU00104"/>
    </source>
</evidence>
<dbReference type="FunFam" id="3.30.2410.10:FF:000003">
    <property type="entry name" value="probable E3 ubiquitin-protein ligase HERC4 isoform X1"/>
    <property type="match status" value="1"/>
</dbReference>
<dbReference type="EMBL" id="QNGE01000680">
    <property type="protein sequence ID" value="KAA3679630.1"/>
    <property type="molecule type" value="Genomic_DNA"/>
</dbReference>
<dbReference type="SUPFAM" id="SSF56204">
    <property type="entry name" value="Hect, E3 ligase catalytic domain"/>
    <property type="match status" value="1"/>
</dbReference>
<feature type="region of interest" description="Disordered" evidence="8">
    <location>
        <begin position="377"/>
        <end position="420"/>
    </location>
</feature>
<dbReference type="InterPro" id="IPR035983">
    <property type="entry name" value="Hect_E3_ubiquitin_ligase"/>
</dbReference>
<evidence type="ECO:0000256" key="5">
    <source>
        <dbReference type="ARBA" id="ARBA00022679"/>
    </source>
</evidence>
<evidence type="ECO:0000256" key="1">
    <source>
        <dbReference type="ARBA" id="ARBA00000885"/>
    </source>
</evidence>
<feature type="chain" id="PRO_5023936842" description="HECT-type E3 ubiquitin transferase" evidence="9">
    <location>
        <begin position="23"/>
        <end position="1116"/>
    </location>
</feature>
<dbReference type="GO" id="GO:0061630">
    <property type="term" value="F:ubiquitin protein ligase activity"/>
    <property type="evidence" value="ECO:0007669"/>
    <property type="project" value="UniProtKB-EC"/>
</dbReference>
<dbReference type="InterPro" id="IPR044611">
    <property type="entry name" value="E3A/B/C-like"/>
</dbReference>
<dbReference type="InterPro" id="IPR042556">
    <property type="entry name" value="AZUL_sf"/>
</dbReference>
<dbReference type="PANTHER" id="PTHR45700:SF8">
    <property type="entry name" value="HECT-TYPE E3 UBIQUITIN TRANSFERASE"/>
    <property type="match status" value="1"/>
</dbReference>
<dbReference type="CDD" id="cd00078">
    <property type="entry name" value="HECTc"/>
    <property type="match status" value="1"/>
</dbReference>
<comment type="caution">
    <text evidence="11">The sequence shown here is derived from an EMBL/GenBank/DDBJ whole genome shotgun (WGS) entry which is preliminary data.</text>
</comment>
<gene>
    <name evidence="11" type="ORF">DEA37_0007512</name>
</gene>
<keyword evidence="4" id="KW-0963">Cytoplasm</keyword>
<evidence type="ECO:0000313" key="11">
    <source>
        <dbReference type="EMBL" id="KAA3679630.1"/>
    </source>
</evidence>
<comment type="subcellular location">
    <subcellularLocation>
        <location evidence="2">Cytoplasm</location>
    </subcellularLocation>
</comment>
<dbReference type="InterPro" id="IPR032353">
    <property type="entry name" value="AZUL"/>
</dbReference>
<evidence type="ECO:0000256" key="9">
    <source>
        <dbReference type="SAM" id="SignalP"/>
    </source>
</evidence>
<feature type="compositionally biased region" description="Polar residues" evidence="8">
    <location>
        <begin position="111"/>
        <end position="138"/>
    </location>
</feature>
<comment type="catalytic activity">
    <reaction evidence="1">
        <text>S-ubiquitinyl-[E2 ubiquitin-conjugating enzyme]-L-cysteine + [acceptor protein]-L-lysine = [E2 ubiquitin-conjugating enzyme]-L-cysteine + N(6)-ubiquitinyl-[acceptor protein]-L-lysine.</text>
        <dbReference type="EC" id="2.3.2.26"/>
    </reaction>
</comment>
<dbReference type="AlphaFoldDB" id="A0A5J4NWS9"/>
<dbReference type="PROSITE" id="PS50237">
    <property type="entry name" value="HECT"/>
    <property type="match status" value="1"/>
</dbReference>
<evidence type="ECO:0000256" key="3">
    <source>
        <dbReference type="ARBA" id="ARBA00012485"/>
    </source>
</evidence>
<feature type="signal peptide" evidence="9">
    <location>
        <begin position="1"/>
        <end position="22"/>
    </location>
</feature>
<keyword evidence="12" id="KW-1185">Reference proteome</keyword>
<dbReference type="Gene3D" id="6.10.130.10">
    <property type="entry name" value="Ubiquitin-protein ligase E3A, N-terminal zinc-binding domain (AZUL)"/>
    <property type="match status" value="1"/>
</dbReference>
<keyword evidence="9" id="KW-0732">Signal</keyword>
<keyword evidence="5" id="KW-0808">Transferase</keyword>
<keyword evidence="6 7" id="KW-0833">Ubl conjugation pathway</keyword>
<feature type="compositionally biased region" description="Polar residues" evidence="8">
    <location>
        <begin position="173"/>
        <end position="192"/>
    </location>
</feature>
<dbReference type="GO" id="GO:0000209">
    <property type="term" value="P:protein polyubiquitination"/>
    <property type="evidence" value="ECO:0007669"/>
    <property type="project" value="InterPro"/>
</dbReference>
<accession>A0A5J4NWS9</accession>
<dbReference type="PANTHER" id="PTHR45700">
    <property type="entry name" value="UBIQUITIN-PROTEIN LIGASE E3C"/>
    <property type="match status" value="1"/>
</dbReference>
<dbReference type="InterPro" id="IPR000569">
    <property type="entry name" value="HECT_dom"/>
</dbReference>
<evidence type="ECO:0000256" key="4">
    <source>
        <dbReference type="ARBA" id="ARBA00022490"/>
    </source>
</evidence>
<dbReference type="GO" id="GO:0016874">
    <property type="term" value="F:ligase activity"/>
    <property type="evidence" value="ECO:0007669"/>
    <property type="project" value="UniProtKB-KW"/>
</dbReference>
<keyword evidence="11" id="KW-0436">Ligase</keyword>
<dbReference type="FunFam" id="3.30.2160.10:FF:000004">
    <property type="entry name" value="probable E3 ubiquitin-protein ligase HERC4 isoform X1"/>
    <property type="match status" value="1"/>
</dbReference>
<dbReference type="Pfam" id="PF00632">
    <property type="entry name" value="HECT"/>
    <property type="match status" value="1"/>
</dbReference>
<dbReference type="Gene3D" id="3.30.2160.10">
    <property type="entry name" value="Hect, E3 ligase catalytic domain"/>
    <property type="match status" value="1"/>
</dbReference>
<sequence>MVVKDSSLLLIVLVGLRCSANSRVEQLITRYFNQLTRGCQNPQCENPDCASSSKFSHAHITANQAAILAIQLTSRQAPLCYPPDTSVTQDRQGAATSIMEELADDAEPEANSVSRTTEAAPQNSSTSAANTGSLSSVLTAEESSRSSYMAPNEVTQLLMLLFGVSDNDEVNENPDNQPSVGETGDEQQTQIPTLVPSGHTRGVFHENSIPAVSASTRSSSSFTTPFLRSGGISSTSDTLKSIRANSIPSNTLAALVSSLHTAQEKESRSNGLTLHELEESIAIGREQGDWSHLISLLSAVFGSFDALSSSFPAVDGELTEFGAPSKPSASTKKGRTTTHLNSALMDVESVPNSFATLTKPNGDTRRISKVESQGGADICFAPMDQDSDPPETRTDASTHSGPSTLTPENEHPSKESQCLDSNSAAVVLPVSIPDVRSAWFMVGNLPERQNVVDALMRAVRRLVVSSLHQLLVSQVPDGLDDADPSDSVRDTQQRLINMFLILYECPFATDPLHFEHLLLNINRAVTWLPITLQARLCRAWADTVCLPLANSSRSPLPEQTNLWSLQKILLHHITLRCLTTDHGVPNEDKQICEAALVLRIVYYASLLAGQMDDAKLLQREAIENKEFEAVMLAHSAHEPQTSRSRGTVLEDPLGKALLISPHDCRKPFIPAKDFVNDTLNEALKPRRDYVNYRSNDTFGELSFMRLPFLLQTSSKTVLLYYDNRMRMLDEQRGAFLQSLIVNNPELPFLKLHICRERVVEDALLALEITCLERPSDLKKQLLIEFEGEQGVDEGGLSKEFFQLIIEKIFDPIYGMFVCDADLGTYWFNPVPLEDLDREYCLIGTLLGLAIYNDIILDVRFPSVLYRKLSGKLGTYEDLKDARPDLIVGLQALLDYEDDNFEEAFGCTFVISYQDPFGNTLQHELLPNGASIPVTKANRKDFVDRYADFLLNESVKKQFTAFRRGFQMVVDESPLTFLFRPDEIELLVRGSPEYDFKELERVTNYDDYTAESPVIRNFWHVVHNMTSDQQRQLLQFTTGSDRIPVGGMSKMKFTIARQGADAERPSEEFSSISFSFCRLPTAHTCFNILLLPDYPTLEQLERLLLLAITYCKGFGMS</sequence>